<reference evidence="2 3" key="1">
    <citation type="submission" date="2024-11" db="EMBL/GenBank/DDBJ databases">
        <title>The Natural Products Discovery Center: Release of the First 8490 Sequenced Strains for Exploring Actinobacteria Biosynthetic Diversity.</title>
        <authorList>
            <person name="Kalkreuter E."/>
            <person name="Kautsar S.A."/>
            <person name="Yang D."/>
            <person name="Bader C.D."/>
            <person name="Teijaro C.N."/>
            <person name="Fluegel L."/>
            <person name="Davis C.M."/>
            <person name="Simpson J.R."/>
            <person name="Lauterbach L."/>
            <person name="Steele A.D."/>
            <person name="Gui C."/>
            <person name="Meng S."/>
            <person name="Li G."/>
            <person name="Viehrig K."/>
            <person name="Ye F."/>
            <person name="Su P."/>
            <person name="Kiefer A.F."/>
            <person name="Nichols A."/>
            <person name="Cepeda A.J."/>
            <person name="Yan W."/>
            <person name="Fan B."/>
            <person name="Jiang Y."/>
            <person name="Adhikari A."/>
            <person name="Zheng C.-J."/>
            <person name="Schuster L."/>
            <person name="Cowan T.M."/>
            <person name="Smanski M.J."/>
            <person name="Chevrette M.G."/>
            <person name="De Carvalho L.P.S."/>
            <person name="Shen B."/>
        </authorList>
    </citation>
    <scope>NUCLEOTIDE SEQUENCE [LARGE SCALE GENOMIC DNA]</scope>
    <source>
        <strain evidence="2 3">NPDC020863</strain>
    </source>
</reference>
<keyword evidence="3" id="KW-1185">Reference proteome</keyword>
<gene>
    <name evidence="2" type="ORF">ACI2L5_26650</name>
</gene>
<feature type="compositionally biased region" description="Acidic residues" evidence="1">
    <location>
        <begin position="408"/>
        <end position="420"/>
    </location>
</feature>
<feature type="region of interest" description="Disordered" evidence="1">
    <location>
        <begin position="408"/>
        <end position="440"/>
    </location>
</feature>
<evidence type="ECO:0000256" key="1">
    <source>
        <dbReference type="SAM" id="MobiDB-lite"/>
    </source>
</evidence>
<proteinExistence type="predicted"/>
<name>A0ABW8LSD2_9ACTN</name>
<comment type="caution">
    <text evidence="2">The sequence shown here is derived from an EMBL/GenBank/DDBJ whole genome shotgun (WGS) entry which is preliminary data.</text>
</comment>
<evidence type="ECO:0000313" key="2">
    <source>
        <dbReference type="EMBL" id="MFK4268498.1"/>
    </source>
</evidence>
<dbReference type="Proteomes" id="UP001620295">
    <property type="component" value="Unassembled WGS sequence"/>
</dbReference>
<evidence type="ECO:0000313" key="3">
    <source>
        <dbReference type="Proteomes" id="UP001620295"/>
    </source>
</evidence>
<feature type="compositionally biased region" description="Basic and acidic residues" evidence="1">
    <location>
        <begin position="429"/>
        <end position="440"/>
    </location>
</feature>
<evidence type="ECO:0008006" key="4">
    <source>
        <dbReference type="Google" id="ProtNLM"/>
    </source>
</evidence>
<organism evidence="2 3">
    <name type="scientific">Streptomyces milbemycinicus</name>
    <dbReference type="NCBI Taxonomy" id="476552"/>
    <lineage>
        <taxon>Bacteria</taxon>
        <taxon>Bacillati</taxon>
        <taxon>Actinomycetota</taxon>
        <taxon>Actinomycetes</taxon>
        <taxon>Kitasatosporales</taxon>
        <taxon>Streptomycetaceae</taxon>
        <taxon>Streptomyces</taxon>
    </lineage>
</organism>
<dbReference type="InterPro" id="IPR016024">
    <property type="entry name" value="ARM-type_fold"/>
</dbReference>
<dbReference type="RefSeq" id="WP_404747296.1">
    <property type="nucleotide sequence ID" value="NZ_JBJDQH010000009.1"/>
</dbReference>
<protein>
    <recommendedName>
        <fullName evidence="4">HEAT repeat domain-containing protein</fullName>
    </recommendedName>
</protein>
<accession>A0ABW8LSD2</accession>
<sequence length="788" mass="85434">MVAGFHSFHWEGCELPDAELEQAHDELMAPTEGQAYLHAFRTLLHSGHTVAAGIALDHFQCSGALTRFGGESAVTQYGPDVLAVARELLRQPPTPEDEDTSAGANHASALNAMMNLAQAADVDLIADALALATNANVRSAACSAAATALAAAETPSPRLVAALGAVAFGESLDVDLEERTEALHAVFEADDPEATALLVRATESGERRMQVYGALGLTINGRFHDHRERVERLAATWPQDAEYPASLVREALTGFHSIYWLEARLDGDPELERAHAELMFPTGSEEAYHRAFRTLLHSGNPVAVGIAFDYFQSWQGLGHFLHEDEIEAYAPEVVARAWEVLGDPPSPPGLSPRTGEAANHISALNAIGARWPQPSDARRIAEVLERATSDEVRDKALWVAYGVLDTDETDEAEEAEEAEKADDGAAETTPDHTADGPDRADRDRLVDLVSRFVFDPSLSGHHETALRVLGEALGPEANPLLLRALASDNWDIHVQAAWRLSRSELIDEHRELLEETVEGWPVEVMSSAHDADLVRRAVFGGMHSIHWEDHRLADPDLYRAHRELRAPSGEETYHRALRTLLDSGQEVAVGIALDHWHHDKGLESHFGEQARAVDAPKVLARAREALHRPPSPTGAGHLSALNALRVARSWEPGDAALFTDILRQAADPEVRSCALYTVSGFLYETNTADGELISTLGALARDESLPVSLRTSALGSLRDAPGDAATEELVRATGCQELEVQAGAALGLTDEPRLADHRDLLTRLVASWPTEGAPWAAGLVRESLEARD</sequence>
<dbReference type="EMBL" id="JBJDQH010000009">
    <property type="protein sequence ID" value="MFK4268498.1"/>
    <property type="molecule type" value="Genomic_DNA"/>
</dbReference>
<dbReference type="SUPFAM" id="SSF48371">
    <property type="entry name" value="ARM repeat"/>
    <property type="match status" value="1"/>
</dbReference>